<evidence type="ECO:0000313" key="3">
    <source>
        <dbReference type="Proteomes" id="UP000807716"/>
    </source>
</evidence>
<keyword evidence="3" id="KW-1185">Reference proteome</keyword>
<gene>
    <name evidence="2" type="ORF">DFQ27_003224</name>
</gene>
<feature type="compositionally biased region" description="Low complexity" evidence="1">
    <location>
        <begin position="159"/>
        <end position="175"/>
    </location>
</feature>
<feature type="region of interest" description="Disordered" evidence="1">
    <location>
        <begin position="245"/>
        <end position="272"/>
    </location>
</feature>
<evidence type="ECO:0000256" key="1">
    <source>
        <dbReference type="SAM" id="MobiDB-lite"/>
    </source>
</evidence>
<comment type="caution">
    <text evidence="2">The sequence shown here is derived from an EMBL/GenBank/DDBJ whole genome shotgun (WGS) entry which is preliminary data.</text>
</comment>
<accession>A0A9P6Q8T6</accession>
<feature type="compositionally biased region" description="Basic and acidic residues" evidence="1">
    <location>
        <begin position="85"/>
        <end position="96"/>
    </location>
</feature>
<dbReference type="Proteomes" id="UP000807716">
    <property type="component" value="Unassembled WGS sequence"/>
</dbReference>
<name>A0A9P6Q8T6_9FUNG</name>
<dbReference type="AlphaFoldDB" id="A0A9P6Q8T6"/>
<feature type="compositionally biased region" description="Low complexity" evidence="1">
    <location>
        <begin position="64"/>
        <end position="81"/>
    </location>
</feature>
<sequence>MNEPFHPLQTISPIGGVEENVEQEAAAVDGDEDGDRDRDEEGDDDEEEEEEEEDDDEEDDGIEIEVNSSSRSSISSAYSLSPLMDDMHSPHDSDHFSDEVVDEANLAQLEQMKQEGFRELALHTQQHSDVFIAKMVYWESLSPEEKALWLASQQEQEQQHYQQQHQQQQQQHQQQRSYPTGDLSVQEHQRIAHCDMDELVAALECRATVKDYSALLVYEKRRLAAAAAATSSSPASYGAFQSFKSLNEPTMSNGSSSTSASPTSEDTCSMEF</sequence>
<evidence type="ECO:0000313" key="2">
    <source>
        <dbReference type="EMBL" id="KAG0261007.1"/>
    </source>
</evidence>
<feature type="compositionally biased region" description="Low complexity" evidence="1">
    <location>
        <begin position="250"/>
        <end position="272"/>
    </location>
</feature>
<reference evidence="2" key="1">
    <citation type="journal article" date="2020" name="Fungal Divers.">
        <title>Resolving the Mortierellaceae phylogeny through synthesis of multi-gene phylogenetics and phylogenomics.</title>
        <authorList>
            <person name="Vandepol N."/>
            <person name="Liber J."/>
            <person name="Desiro A."/>
            <person name="Na H."/>
            <person name="Kennedy M."/>
            <person name="Barry K."/>
            <person name="Grigoriev I.V."/>
            <person name="Miller A.N."/>
            <person name="O'Donnell K."/>
            <person name="Stajich J.E."/>
            <person name="Bonito G."/>
        </authorList>
    </citation>
    <scope>NUCLEOTIDE SEQUENCE</scope>
    <source>
        <strain evidence="2">BC1065</strain>
    </source>
</reference>
<feature type="compositionally biased region" description="Acidic residues" evidence="1">
    <location>
        <begin position="29"/>
        <end position="63"/>
    </location>
</feature>
<organism evidence="2 3">
    <name type="scientific">Actinomortierella ambigua</name>
    <dbReference type="NCBI Taxonomy" id="1343610"/>
    <lineage>
        <taxon>Eukaryota</taxon>
        <taxon>Fungi</taxon>
        <taxon>Fungi incertae sedis</taxon>
        <taxon>Mucoromycota</taxon>
        <taxon>Mortierellomycotina</taxon>
        <taxon>Mortierellomycetes</taxon>
        <taxon>Mortierellales</taxon>
        <taxon>Mortierellaceae</taxon>
        <taxon>Actinomortierella</taxon>
    </lineage>
</organism>
<dbReference type="EMBL" id="JAAAJB010000230">
    <property type="protein sequence ID" value="KAG0261007.1"/>
    <property type="molecule type" value="Genomic_DNA"/>
</dbReference>
<protein>
    <submittedName>
        <fullName evidence="2">Uncharacterized protein</fullName>
    </submittedName>
</protein>
<proteinExistence type="predicted"/>
<feature type="region of interest" description="Disordered" evidence="1">
    <location>
        <begin position="1"/>
        <end position="96"/>
    </location>
</feature>
<feature type="region of interest" description="Disordered" evidence="1">
    <location>
        <begin position="159"/>
        <end position="186"/>
    </location>
</feature>
<dbReference type="OrthoDB" id="2257833at2759"/>